<name>A0A9P1E6B4_CUSEU</name>
<organism evidence="2 3">
    <name type="scientific">Cuscuta europaea</name>
    <name type="common">European dodder</name>
    <dbReference type="NCBI Taxonomy" id="41803"/>
    <lineage>
        <taxon>Eukaryota</taxon>
        <taxon>Viridiplantae</taxon>
        <taxon>Streptophyta</taxon>
        <taxon>Embryophyta</taxon>
        <taxon>Tracheophyta</taxon>
        <taxon>Spermatophyta</taxon>
        <taxon>Magnoliopsida</taxon>
        <taxon>eudicotyledons</taxon>
        <taxon>Gunneridae</taxon>
        <taxon>Pentapetalae</taxon>
        <taxon>asterids</taxon>
        <taxon>lamiids</taxon>
        <taxon>Solanales</taxon>
        <taxon>Convolvulaceae</taxon>
        <taxon>Cuscuteae</taxon>
        <taxon>Cuscuta</taxon>
        <taxon>Cuscuta subgen. Cuscuta</taxon>
    </lineage>
</organism>
<feature type="compositionally biased region" description="Basic and acidic residues" evidence="1">
    <location>
        <begin position="341"/>
        <end position="351"/>
    </location>
</feature>
<feature type="compositionally biased region" description="Low complexity" evidence="1">
    <location>
        <begin position="90"/>
        <end position="104"/>
    </location>
</feature>
<protein>
    <submittedName>
        <fullName evidence="2">Uncharacterized protein</fullName>
    </submittedName>
</protein>
<reference evidence="2" key="1">
    <citation type="submission" date="2022-07" db="EMBL/GenBank/DDBJ databases">
        <authorList>
            <person name="Macas J."/>
            <person name="Novak P."/>
            <person name="Neumann P."/>
        </authorList>
    </citation>
    <scope>NUCLEOTIDE SEQUENCE</scope>
</reference>
<sequence>MKLDVFSMVPLCRAERKTIPLVPGLHSEERNAKILSFPVEDRTYVNLVSDFQGQGYEASKDDGEGMSAFVPLQVVFPTAKSTPMPPFKNSTPITATSSSTSRSVPSDHDLLAMASRRKWMPSKLSANPPKVPKYPMPNTATTPDTPNAEHGVDTRTKPPQAMHLSLSSEFCELKDALIMKDEMAQFQLASATSFFDCLPPTGVIAASSAYAFQSIQASLDAAARVSSLEKAVDELKQKETSLVSSLDRSARLVRGLEDKNSTQSAQILQLNARVKSLEAYGRKKKQEVIDAACYYVWKTRGELMTSFIKGEMTHQSAERDVATWHKLREEMDPPVGEDGFEVGHSDDDIDL</sequence>
<feature type="region of interest" description="Disordered" evidence="1">
    <location>
        <begin position="121"/>
        <end position="159"/>
    </location>
</feature>
<keyword evidence="3" id="KW-1185">Reference proteome</keyword>
<feature type="region of interest" description="Disordered" evidence="1">
    <location>
        <begin position="332"/>
        <end position="351"/>
    </location>
</feature>
<dbReference type="Proteomes" id="UP001152484">
    <property type="component" value="Unassembled WGS sequence"/>
</dbReference>
<proteinExistence type="predicted"/>
<feature type="region of interest" description="Disordered" evidence="1">
    <location>
        <begin position="80"/>
        <end position="106"/>
    </location>
</feature>
<evidence type="ECO:0000313" key="2">
    <source>
        <dbReference type="EMBL" id="CAH9081506.1"/>
    </source>
</evidence>
<dbReference type="AlphaFoldDB" id="A0A9P1E6B4"/>
<dbReference type="OrthoDB" id="1323945at2759"/>
<evidence type="ECO:0000313" key="3">
    <source>
        <dbReference type="Proteomes" id="UP001152484"/>
    </source>
</evidence>
<dbReference type="EMBL" id="CAMAPE010000014">
    <property type="protein sequence ID" value="CAH9081506.1"/>
    <property type="molecule type" value="Genomic_DNA"/>
</dbReference>
<feature type="compositionally biased region" description="Low complexity" evidence="1">
    <location>
        <begin position="136"/>
        <end position="148"/>
    </location>
</feature>
<evidence type="ECO:0000256" key="1">
    <source>
        <dbReference type="SAM" id="MobiDB-lite"/>
    </source>
</evidence>
<comment type="caution">
    <text evidence="2">The sequence shown here is derived from an EMBL/GenBank/DDBJ whole genome shotgun (WGS) entry which is preliminary data.</text>
</comment>
<accession>A0A9P1E6B4</accession>
<gene>
    <name evidence="2" type="ORF">CEURO_LOCUS7929</name>
</gene>